<sequence length="154" mass="17038">MGHQIYLRLKRKGDNSMSGKRMESRSRLALAPQDPGDMVKPGLVKPQNPCCKVEQAGYNGCISGCLFDAAKLSQLWQRIPERPGCNEQPQGFERGTYIALLVHHVRKTGSPKGRESYGDGDLIVVRDGESPLHGEGGQVFLILNSERYAKCRTP</sequence>
<evidence type="ECO:0000313" key="2">
    <source>
        <dbReference type="EMBL" id="QDV20671.1"/>
    </source>
</evidence>
<gene>
    <name evidence="2" type="ORF">Pan153_53470</name>
</gene>
<accession>A0A518FWI2</accession>
<dbReference type="Proteomes" id="UP000320839">
    <property type="component" value="Chromosome"/>
</dbReference>
<feature type="region of interest" description="Disordered" evidence="1">
    <location>
        <begin position="12"/>
        <end position="39"/>
    </location>
</feature>
<evidence type="ECO:0000313" key="3">
    <source>
        <dbReference type="Proteomes" id="UP000320839"/>
    </source>
</evidence>
<name>A0A518FWI2_9PLAN</name>
<dbReference type="AlphaFoldDB" id="A0A518FWI2"/>
<evidence type="ECO:0000256" key="1">
    <source>
        <dbReference type="SAM" id="MobiDB-lite"/>
    </source>
</evidence>
<proteinExistence type="predicted"/>
<reference evidence="2 3" key="1">
    <citation type="submission" date="2019-02" db="EMBL/GenBank/DDBJ databases">
        <title>Deep-cultivation of Planctomycetes and their phenomic and genomic characterization uncovers novel biology.</title>
        <authorList>
            <person name="Wiegand S."/>
            <person name="Jogler M."/>
            <person name="Boedeker C."/>
            <person name="Pinto D."/>
            <person name="Vollmers J."/>
            <person name="Rivas-Marin E."/>
            <person name="Kohn T."/>
            <person name="Peeters S.H."/>
            <person name="Heuer A."/>
            <person name="Rast P."/>
            <person name="Oberbeckmann S."/>
            <person name="Bunk B."/>
            <person name="Jeske O."/>
            <person name="Meyerdierks A."/>
            <person name="Storesund J.E."/>
            <person name="Kallscheuer N."/>
            <person name="Luecker S."/>
            <person name="Lage O.M."/>
            <person name="Pohl T."/>
            <person name="Merkel B.J."/>
            <person name="Hornburger P."/>
            <person name="Mueller R.-W."/>
            <person name="Bruemmer F."/>
            <person name="Labrenz M."/>
            <person name="Spormann A.M."/>
            <person name="Op den Camp H."/>
            <person name="Overmann J."/>
            <person name="Amann R."/>
            <person name="Jetten M.S.M."/>
            <person name="Mascher T."/>
            <person name="Medema M.H."/>
            <person name="Devos D.P."/>
            <person name="Kaster A.-K."/>
            <person name="Ovreas L."/>
            <person name="Rohde M."/>
            <person name="Galperin M.Y."/>
            <person name="Jogler C."/>
        </authorList>
    </citation>
    <scope>NUCLEOTIDE SEQUENCE [LARGE SCALE GENOMIC DNA]</scope>
    <source>
        <strain evidence="2 3">Pan153</strain>
    </source>
</reference>
<protein>
    <submittedName>
        <fullName evidence="2">Uncharacterized protein</fullName>
    </submittedName>
</protein>
<organism evidence="2 3">
    <name type="scientific">Gimesia panareensis</name>
    <dbReference type="NCBI Taxonomy" id="2527978"/>
    <lineage>
        <taxon>Bacteria</taxon>
        <taxon>Pseudomonadati</taxon>
        <taxon>Planctomycetota</taxon>
        <taxon>Planctomycetia</taxon>
        <taxon>Planctomycetales</taxon>
        <taxon>Planctomycetaceae</taxon>
        <taxon>Gimesia</taxon>
    </lineage>
</organism>
<dbReference type="EMBL" id="CP036317">
    <property type="protein sequence ID" value="QDV20671.1"/>
    <property type="molecule type" value="Genomic_DNA"/>
</dbReference>